<protein>
    <submittedName>
        <fullName evidence="5">Glycosyltransferase family 2 protein</fullName>
    </submittedName>
</protein>
<dbReference type="GO" id="GO:0016757">
    <property type="term" value="F:glycosyltransferase activity"/>
    <property type="evidence" value="ECO:0007669"/>
    <property type="project" value="TreeGrafter"/>
</dbReference>
<keyword evidence="2" id="KW-0812">Transmembrane</keyword>
<dbReference type="GO" id="GO:0005737">
    <property type="term" value="C:cytoplasm"/>
    <property type="evidence" value="ECO:0007669"/>
    <property type="project" value="TreeGrafter"/>
</dbReference>
<dbReference type="GO" id="GO:0016020">
    <property type="term" value="C:membrane"/>
    <property type="evidence" value="ECO:0007669"/>
    <property type="project" value="UniProtKB-SubCell"/>
</dbReference>
<organism evidence="5 6">
    <name type="scientific">Sagittula salina</name>
    <dbReference type="NCBI Taxonomy" id="2820268"/>
    <lineage>
        <taxon>Bacteria</taxon>
        <taxon>Pseudomonadati</taxon>
        <taxon>Pseudomonadota</taxon>
        <taxon>Alphaproteobacteria</taxon>
        <taxon>Rhodobacterales</taxon>
        <taxon>Roseobacteraceae</taxon>
        <taxon>Sagittula</taxon>
    </lineage>
</organism>
<comment type="subcellular location">
    <subcellularLocation>
        <location evidence="1">Membrane</location>
        <topology evidence="1">Single-pass membrane protein</topology>
    </subcellularLocation>
</comment>
<dbReference type="AlphaFoldDB" id="A0A940RYJ4"/>
<dbReference type="Proteomes" id="UP000675940">
    <property type="component" value="Unassembled WGS sequence"/>
</dbReference>
<sequence>MRIIVHIGPDGAAAGRLQQVLDAKRDQLLGKGVLYARSPGAKNHTRLFMAVTDPENIDSLRFNRGYIAPEKQRELHDDVAGALAEEVSRANPHTLILSAHQLGTSLVTRSELDRLRALLAPLSVDIRIVAHLDDPARLAVSRYAAQLLEGRRAALDAELSCCAAPSFWEAALAARPACDPQAGQFAEVQGAAFWLDFKRLQREWEAVFGPGAVAFRSTDPGLLASVNATEEIRAAFDIAETIGKAAPWTRPVPPSAAWLTRCRLFNDAVLRLLALKQVILPRPLWRKFQSEIKVPGPAIEPGALAPLSARFETDIEALCIEHDGLDAALMAPDAPQAPWQEADPTRGFRATQYLMAFRWRINQATKEELAARAADLARLAENATQAAEPEATSPPQMAMANTAPSANPTPGSNSGPNSATSPSPASAALRASAQATPPPPSGDIDALLTPTARALMPDAAKRNFLKLQASSFAPHNRLGRVNEAVPGPDFAPAPRRQLTEGTSGRVIVGCMKNEGPYILEWVAYHRAVGFDTFLIYTNGCEDGTTEILDRLQVLGLLQHRNNDNWSGNSPQQVALDRALEEPVVRNAEWITHIDVDEFVNVRTGNGTLDALFAAVPDATNIAMTWRLFGHNGVAELADRPVIGQFDTCAPKYCPKPHTVWGFKTMFANIGAYGKISCHRPNKLAEGFERRVKWVNGSGRDMTKEARMNGWRSSKKSIGYDLVQLNHYALRSAESYLIKRQRGRALHVDRNIGINYWIRMDWCDHRDVTIQRNLSRLRAELNRLLADPVLKDWHGRAFDWHRAKARALRQTPEFEDLYEQALTLKLTETERVAYALALDLEN</sequence>
<gene>
    <name evidence="5" type="ORF">J5474_00305</name>
</gene>
<name>A0A940RYJ4_9RHOB</name>
<proteinExistence type="predicted"/>
<accession>A0A940RYJ4</accession>
<evidence type="ECO:0000313" key="6">
    <source>
        <dbReference type="Proteomes" id="UP000675940"/>
    </source>
</evidence>
<evidence type="ECO:0000256" key="4">
    <source>
        <dbReference type="SAM" id="MobiDB-lite"/>
    </source>
</evidence>
<dbReference type="Pfam" id="PF13704">
    <property type="entry name" value="Glyco_tranf_2_4"/>
    <property type="match status" value="1"/>
</dbReference>
<evidence type="ECO:0000313" key="5">
    <source>
        <dbReference type="EMBL" id="MBP0480933.1"/>
    </source>
</evidence>
<dbReference type="RefSeq" id="WP_209358355.1">
    <property type="nucleotide sequence ID" value="NZ_JAGISH010000001.1"/>
</dbReference>
<keyword evidence="6" id="KW-1185">Reference proteome</keyword>
<dbReference type="PANTHER" id="PTHR21461:SF69">
    <property type="entry name" value="GLYCOSYLTRANSFERASE FAMILY 92 PROTEIN"/>
    <property type="match status" value="1"/>
</dbReference>
<dbReference type="EMBL" id="JAGISH010000001">
    <property type="protein sequence ID" value="MBP0480933.1"/>
    <property type="molecule type" value="Genomic_DNA"/>
</dbReference>
<reference evidence="5" key="1">
    <citation type="submission" date="2021-03" db="EMBL/GenBank/DDBJ databases">
        <title>Sagittula salina sp. nov. strain M10.9X isolated from the marine waste.</title>
        <authorList>
            <person name="Satari L."/>
            <person name="Molina-Menor E."/>
            <person name="Vidal-Verdu A."/>
            <person name="Pascual J."/>
            <person name="Pereto J."/>
            <person name="Porcar M."/>
        </authorList>
    </citation>
    <scope>NUCLEOTIDE SEQUENCE</scope>
    <source>
        <strain evidence="5">M10.9X</strain>
    </source>
</reference>
<dbReference type="PANTHER" id="PTHR21461">
    <property type="entry name" value="GLYCOSYLTRANSFERASE FAMILY 92 PROTEIN"/>
    <property type="match status" value="1"/>
</dbReference>
<comment type="caution">
    <text evidence="5">The sequence shown here is derived from an EMBL/GenBank/DDBJ whole genome shotgun (WGS) entry which is preliminary data.</text>
</comment>
<keyword evidence="3" id="KW-0472">Membrane</keyword>
<feature type="compositionally biased region" description="Low complexity" evidence="4">
    <location>
        <begin position="410"/>
        <end position="435"/>
    </location>
</feature>
<evidence type="ECO:0000256" key="2">
    <source>
        <dbReference type="ARBA" id="ARBA00022692"/>
    </source>
</evidence>
<feature type="region of interest" description="Disordered" evidence="4">
    <location>
        <begin position="381"/>
        <end position="446"/>
    </location>
</feature>
<evidence type="ECO:0000256" key="3">
    <source>
        <dbReference type="ARBA" id="ARBA00022989"/>
    </source>
</evidence>
<keyword evidence="3" id="KW-1133">Transmembrane helix</keyword>
<evidence type="ECO:0000256" key="1">
    <source>
        <dbReference type="ARBA" id="ARBA00004167"/>
    </source>
</evidence>